<dbReference type="EMBL" id="CP001737">
    <property type="protein sequence ID" value="ACV77315.1"/>
    <property type="molecule type" value="Genomic_DNA"/>
</dbReference>
<evidence type="ECO:0000313" key="2">
    <source>
        <dbReference type="Proteomes" id="UP000002218"/>
    </source>
</evidence>
<protein>
    <submittedName>
        <fullName evidence="1">Uncharacterized protein</fullName>
    </submittedName>
</protein>
<dbReference type="AlphaFoldDB" id="C8XAF0"/>
<dbReference type="Proteomes" id="UP000002218">
    <property type="component" value="Chromosome"/>
</dbReference>
<dbReference type="InParanoid" id="C8XAF0"/>
<accession>C8XAF0</accession>
<proteinExistence type="predicted"/>
<keyword evidence="2" id="KW-1185">Reference proteome</keyword>
<name>C8XAF0_NAKMY</name>
<dbReference type="HOGENOM" id="CLU_3374782_0_0_11"/>
<reference evidence="1 2" key="2">
    <citation type="journal article" date="2010" name="Stand. Genomic Sci.">
        <title>Complete genome sequence of Nakamurella multipartita type strain (Y-104).</title>
        <authorList>
            <person name="Tice H."/>
            <person name="Mayilraj S."/>
            <person name="Sims D."/>
            <person name="Lapidus A."/>
            <person name="Nolan M."/>
            <person name="Lucas S."/>
            <person name="Glavina Del Rio T."/>
            <person name="Copeland A."/>
            <person name="Cheng J.F."/>
            <person name="Meincke L."/>
            <person name="Bruce D."/>
            <person name="Goodwin L."/>
            <person name="Pitluck S."/>
            <person name="Ivanova N."/>
            <person name="Mavromatis K."/>
            <person name="Ovchinnikova G."/>
            <person name="Pati A."/>
            <person name="Chen A."/>
            <person name="Palaniappan K."/>
            <person name="Land M."/>
            <person name="Hauser L."/>
            <person name="Chang Y.J."/>
            <person name="Jeffries C.D."/>
            <person name="Detter J.C."/>
            <person name="Brettin T."/>
            <person name="Rohde M."/>
            <person name="Goker M."/>
            <person name="Bristow J."/>
            <person name="Eisen J.A."/>
            <person name="Markowitz V."/>
            <person name="Hugenholtz P."/>
            <person name="Kyrpides N.C."/>
            <person name="Klenk H.P."/>
            <person name="Chen F."/>
        </authorList>
    </citation>
    <scope>NUCLEOTIDE SEQUENCE [LARGE SCALE GENOMIC DNA]</scope>
    <source>
        <strain evidence="2">ATCC 700099 / DSM 44233 / CIP 104796 / JCM 9543 / NBRC 105858 / Y-104</strain>
    </source>
</reference>
<gene>
    <name evidence="1" type="ordered locus">Namu_0904</name>
</gene>
<sequence length="34" mass="3495">MRSLVQDGSLAELVEERLDPDALSAAAEALAVPG</sequence>
<organism evidence="1 2">
    <name type="scientific">Nakamurella multipartita (strain ATCC 700099 / DSM 44233 / CIP 104796 / JCM 9543 / NBRC 105858 / Y-104)</name>
    <name type="common">Microsphaera multipartita</name>
    <dbReference type="NCBI Taxonomy" id="479431"/>
    <lineage>
        <taxon>Bacteria</taxon>
        <taxon>Bacillati</taxon>
        <taxon>Actinomycetota</taxon>
        <taxon>Actinomycetes</taxon>
        <taxon>Nakamurellales</taxon>
        <taxon>Nakamurellaceae</taxon>
        <taxon>Nakamurella</taxon>
    </lineage>
</organism>
<evidence type="ECO:0000313" key="1">
    <source>
        <dbReference type="EMBL" id="ACV77315.1"/>
    </source>
</evidence>
<dbReference type="KEGG" id="nml:Namu_0904"/>
<reference evidence="2" key="1">
    <citation type="submission" date="2009-09" db="EMBL/GenBank/DDBJ databases">
        <title>The complete genome of Nakamurella multipartita DSM 44233.</title>
        <authorList>
            <consortium name="US DOE Joint Genome Institute (JGI-PGF)"/>
            <person name="Lucas S."/>
            <person name="Copeland A."/>
            <person name="Lapidus A."/>
            <person name="Glavina del Rio T."/>
            <person name="Dalin E."/>
            <person name="Tice H."/>
            <person name="Bruce D."/>
            <person name="Goodwin L."/>
            <person name="Pitluck S."/>
            <person name="Kyrpides N."/>
            <person name="Mavromatis K."/>
            <person name="Ivanova N."/>
            <person name="Ovchinnikova G."/>
            <person name="Sims D."/>
            <person name="Meincke L."/>
            <person name="Brettin T."/>
            <person name="Detter J.C."/>
            <person name="Han C."/>
            <person name="Larimer F."/>
            <person name="Land M."/>
            <person name="Hauser L."/>
            <person name="Markowitz V."/>
            <person name="Cheng J.-F."/>
            <person name="Hugenholtz P."/>
            <person name="Woyke T."/>
            <person name="Wu D."/>
            <person name="Klenk H.-P."/>
            <person name="Eisen J.A."/>
        </authorList>
    </citation>
    <scope>NUCLEOTIDE SEQUENCE [LARGE SCALE GENOMIC DNA]</scope>
    <source>
        <strain evidence="2">ATCC 700099 / DSM 44233 / CIP 104796 / JCM 9543 / NBRC 105858 / Y-104</strain>
    </source>
</reference>